<reference evidence="4" key="1">
    <citation type="submission" date="2017-02" db="UniProtKB">
        <authorList>
            <consortium name="WormBaseParasite"/>
        </authorList>
    </citation>
    <scope>IDENTIFICATION</scope>
</reference>
<dbReference type="AlphaFoldDB" id="A0A0M3KDG8"/>
<evidence type="ECO:0000313" key="2">
    <source>
        <dbReference type="EMBL" id="VDK64726.1"/>
    </source>
</evidence>
<reference evidence="2 3" key="2">
    <citation type="submission" date="2018-11" db="EMBL/GenBank/DDBJ databases">
        <authorList>
            <consortium name="Pathogen Informatics"/>
        </authorList>
    </citation>
    <scope>NUCLEOTIDE SEQUENCE [LARGE SCALE GENOMIC DNA]</scope>
</reference>
<gene>
    <name evidence="2" type="ORF">ASIM_LOCUS18416</name>
</gene>
<sequence length="76" mass="8444">MEEGAAQMDLDTGFVTLRKSFGVWSKVGSKAANGLFPENEGSISEAEPSRATHQTISTRMQRMQLIERNEIRLKSS</sequence>
<proteinExistence type="predicted"/>
<feature type="region of interest" description="Disordered" evidence="1">
    <location>
        <begin position="34"/>
        <end position="55"/>
    </location>
</feature>
<dbReference type="EMBL" id="UYRR01035486">
    <property type="protein sequence ID" value="VDK64726.1"/>
    <property type="molecule type" value="Genomic_DNA"/>
</dbReference>
<dbReference type="Proteomes" id="UP000267096">
    <property type="component" value="Unassembled WGS sequence"/>
</dbReference>
<accession>A0A0M3KDG8</accession>
<protein>
    <submittedName>
        <fullName evidence="2 4">Uncharacterized protein</fullName>
    </submittedName>
</protein>
<organism evidence="4">
    <name type="scientific">Anisakis simplex</name>
    <name type="common">Herring worm</name>
    <dbReference type="NCBI Taxonomy" id="6269"/>
    <lineage>
        <taxon>Eukaryota</taxon>
        <taxon>Metazoa</taxon>
        <taxon>Ecdysozoa</taxon>
        <taxon>Nematoda</taxon>
        <taxon>Chromadorea</taxon>
        <taxon>Rhabditida</taxon>
        <taxon>Spirurina</taxon>
        <taxon>Ascaridomorpha</taxon>
        <taxon>Ascaridoidea</taxon>
        <taxon>Anisakidae</taxon>
        <taxon>Anisakis</taxon>
        <taxon>Anisakis simplex complex</taxon>
    </lineage>
</organism>
<evidence type="ECO:0000313" key="4">
    <source>
        <dbReference type="WBParaSite" id="ASIM_0001902101-mRNA-1"/>
    </source>
</evidence>
<name>A0A0M3KDG8_ANISI</name>
<keyword evidence="3" id="KW-1185">Reference proteome</keyword>
<evidence type="ECO:0000256" key="1">
    <source>
        <dbReference type="SAM" id="MobiDB-lite"/>
    </source>
</evidence>
<evidence type="ECO:0000313" key="3">
    <source>
        <dbReference type="Proteomes" id="UP000267096"/>
    </source>
</evidence>
<dbReference type="WBParaSite" id="ASIM_0001902101-mRNA-1">
    <property type="protein sequence ID" value="ASIM_0001902101-mRNA-1"/>
    <property type="gene ID" value="ASIM_0001902101"/>
</dbReference>